<comment type="caution">
    <text evidence="1">The sequence shown here is derived from an EMBL/GenBank/DDBJ whole genome shotgun (WGS) entry which is preliminary data.</text>
</comment>
<protein>
    <submittedName>
        <fullName evidence="1">Peptide ABC transporter permease</fullName>
    </submittedName>
</protein>
<sequence>MKLSLVAFLAVVALSLFLSFYNLPYGPPLTPPSPQFPLGTYVNGKNMINVNAVAVLNTLIFGGMVGVIEVSAALAYGFVSATSGRRRTVMVRFLDAFNSIPRLPFLFALALFYGSPEGAFLRSNFFLTALIVALTGWFNYARQVSEKLYFSYSPLLTKIPGGVSLYLLIFQYLPTLKGMGVKFFLPAVIDGISTYTAMGVIAGVGDPNFPTLTTLLNASRLFTYWWLFLVPALFRAIVIVLLYVISDEVSKRYA</sequence>
<dbReference type="EMBL" id="JZWS03000006">
    <property type="protein sequence ID" value="MEW9491650.1"/>
    <property type="molecule type" value="Genomic_DNA"/>
</dbReference>
<accession>A0ACC6TPA0</accession>
<name>A0ACC6TPA0_9CREN</name>
<dbReference type="Proteomes" id="UP000053480">
    <property type="component" value="Unassembled WGS sequence"/>
</dbReference>
<organism evidence="1 2">
    <name type="scientific">Candidatus Aramenus sulfurataquae</name>
    <dbReference type="NCBI Taxonomy" id="1326980"/>
    <lineage>
        <taxon>Archaea</taxon>
        <taxon>Thermoproteota</taxon>
        <taxon>Thermoprotei</taxon>
        <taxon>Sulfolobales</taxon>
        <taxon>Sulfolobaceae</taxon>
        <taxon>Candidatus Aramenus</taxon>
    </lineage>
</organism>
<evidence type="ECO:0000313" key="1">
    <source>
        <dbReference type="EMBL" id="MEW9491650.1"/>
    </source>
</evidence>
<proteinExistence type="predicted"/>
<gene>
    <name evidence="1" type="ORF">TQ35_0005545</name>
</gene>
<evidence type="ECO:0000313" key="2">
    <source>
        <dbReference type="Proteomes" id="UP000053480"/>
    </source>
</evidence>
<reference evidence="1" key="1">
    <citation type="submission" date="2024-07" db="EMBL/GenBank/DDBJ databases">
        <title>Metagenome and Metagenome-Assembled Genomes of Archaea from a hot spring from the geothermal field of Los Azufres, Mexico.</title>
        <authorList>
            <person name="Marin-Paredes R."/>
            <person name="Martinez-Romero E."/>
            <person name="Servin-Garciduenas L.E."/>
        </authorList>
    </citation>
    <scope>NUCLEOTIDE SEQUENCE</scope>
    <source>
        <strain evidence="1">AZ1-454</strain>
    </source>
</reference>